<reference evidence="2 4" key="3">
    <citation type="journal article" date="2024" name="Syst. Appl. Microbiol.">
        <title>Helicobacter cappadocius sp. nov., from lizards: The first psychrotrophic Helicobacter species.</title>
        <authorList>
            <person name="Aydin F."/>
            <person name="Tarhane S."/>
            <person name="Karakaya E."/>
            <person name="Abay S."/>
            <person name="Kayman T."/>
            <person name="Guran O."/>
            <person name="Bozkurt E."/>
            <person name="Uzum N."/>
            <person name="Avci A."/>
            <person name="Olgun K."/>
            <person name="Jablonski D."/>
            <person name="Guran C."/>
            <person name="Burcin Saticioglu I."/>
        </authorList>
    </citation>
    <scope>NUCLEOTIDE SEQUENCE [LARGE SCALE GENOMIC DNA]</scope>
    <source>
        <strain evidence="2">Faydin-H75</strain>
        <strain evidence="4">faydin-H76</strain>
    </source>
</reference>
<reference evidence="3 5" key="1">
    <citation type="submission" date="2023-07" db="EMBL/GenBank/DDBJ databases">
        <title>Unpublished Manusciprt.</title>
        <authorList>
            <person name="Aydin F."/>
            <person name="Tarhane S."/>
            <person name="Saticioglu I.B."/>
            <person name="Karakaya E."/>
            <person name="Abay S."/>
            <person name="Guran O."/>
            <person name="Bozkurt E."/>
            <person name="Uzum N."/>
            <person name="Olgun K."/>
            <person name="Jablonski D."/>
        </authorList>
    </citation>
    <scope>NUCLEOTIDE SEQUENCE</scope>
    <source>
        <strain evidence="5">faydin-H75</strain>
        <strain evidence="3">Faydin-H76</strain>
    </source>
</reference>
<name>A0AA90PYW4_9HELI</name>
<dbReference type="AlphaFoldDB" id="A0AA90PYW4"/>
<dbReference type="RefSeq" id="WP_305517027.1">
    <property type="nucleotide sequence ID" value="NZ_JAUPEV010000006.1"/>
</dbReference>
<keyword evidence="1" id="KW-1133">Transmembrane helix</keyword>
<proteinExistence type="predicted"/>
<feature type="transmembrane region" description="Helical" evidence="1">
    <location>
        <begin position="12"/>
        <end position="29"/>
    </location>
</feature>
<keyword evidence="5" id="KW-1185">Reference proteome</keyword>
<evidence type="ECO:0000313" key="5">
    <source>
        <dbReference type="Proteomes" id="UP001240777"/>
    </source>
</evidence>
<evidence type="ECO:0000256" key="1">
    <source>
        <dbReference type="SAM" id="Phobius"/>
    </source>
</evidence>
<organism evidence="3 4">
    <name type="scientific">Helicobacter cappadocius</name>
    <dbReference type="NCBI Taxonomy" id="3063998"/>
    <lineage>
        <taxon>Bacteria</taxon>
        <taxon>Pseudomonadati</taxon>
        <taxon>Campylobacterota</taxon>
        <taxon>Epsilonproteobacteria</taxon>
        <taxon>Campylobacterales</taxon>
        <taxon>Helicobacteraceae</taxon>
        <taxon>Helicobacter</taxon>
    </lineage>
</organism>
<dbReference type="EMBL" id="JAUPEV010000006">
    <property type="protein sequence ID" value="MDO7253179.1"/>
    <property type="molecule type" value="Genomic_DNA"/>
</dbReference>
<sequence>MKYLKSTNSVLNFFLVLLVITLCSFFFFAPSKYLQENKNNDIAKIELTNFNMYQVNNDFVDMKIEGSKAFQFSDREILYGFLASRYNTQSKNTYEYISGDEVIKKGDMYHFPRGAIYIKSDGGSFWSEGGVYNYRKEIFKGEGDFIFNTTEGYFEGEDIIYNKKTQMIKAKDISSKIILETKEGKQK</sequence>
<evidence type="ECO:0008006" key="6">
    <source>
        <dbReference type="Google" id="ProtNLM"/>
    </source>
</evidence>
<protein>
    <recommendedName>
        <fullName evidence="6">LPS export ABC transporter periplasmic protein LptC</fullName>
    </recommendedName>
</protein>
<dbReference type="Proteomes" id="UP001240777">
    <property type="component" value="Unassembled WGS sequence"/>
</dbReference>
<evidence type="ECO:0000313" key="2">
    <source>
        <dbReference type="EMBL" id="MDO7253179.1"/>
    </source>
</evidence>
<reference evidence="2" key="2">
    <citation type="submission" date="2023-07" db="EMBL/GenBank/DDBJ databases">
        <authorList>
            <person name="Aydin F."/>
            <person name="Tarhane S."/>
            <person name="Saticioglu I.B."/>
            <person name="Karakaya E."/>
            <person name="Abay S."/>
            <person name="Guran O."/>
            <person name="Bozkurt E."/>
            <person name="Uzum N."/>
            <person name="Olgun K."/>
            <person name="Jablonski D."/>
        </authorList>
    </citation>
    <scope>NUCLEOTIDE SEQUENCE</scope>
    <source>
        <strain evidence="2">Faydin-H75</strain>
    </source>
</reference>
<accession>A0AA90PYW4</accession>
<evidence type="ECO:0000313" key="3">
    <source>
        <dbReference type="EMBL" id="MDP2539103.1"/>
    </source>
</evidence>
<evidence type="ECO:0000313" key="4">
    <source>
        <dbReference type="Proteomes" id="UP001177258"/>
    </source>
</evidence>
<dbReference type="EMBL" id="JAUYZK010000006">
    <property type="protein sequence ID" value="MDP2539103.1"/>
    <property type="molecule type" value="Genomic_DNA"/>
</dbReference>
<comment type="caution">
    <text evidence="3">The sequence shown here is derived from an EMBL/GenBank/DDBJ whole genome shotgun (WGS) entry which is preliminary data.</text>
</comment>
<dbReference type="Proteomes" id="UP001177258">
    <property type="component" value="Unassembled WGS sequence"/>
</dbReference>
<gene>
    <name evidence="2" type="ORF">Q5I04_04560</name>
    <name evidence="3" type="ORF">Q5I06_04875</name>
</gene>
<keyword evidence="1" id="KW-0472">Membrane</keyword>
<keyword evidence="1" id="KW-0812">Transmembrane</keyword>